<name>A0ABY6VUN7_9BURK</name>
<dbReference type="InterPro" id="IPR019029">
    <property type="entry name" value="T3SS_PrgH/EprH-like"/>
</dbReference>
<accession>A0ABY6VUN7</accession>
<keyword evidence="2" id="KW-0472">Membrane</keyword>
<evidence type="ECO:0000256" key="2">
    <source>
        <dbReference type="SAM" id="Phobius"/>
    </source>
</evidence>
<keyword evidence="2" id="KW-1133">Transmembrane helix</keyword>
<dbReference type="Gene3D" id="2.60.200.20">
    <property type="match status" value="1"/>
</dbReference>
<reference evidence="3 4" key="1">
    <citation type="submission" date="2019-08" db="EMBL/GenBank/DDBJ databases">
        <authorList>
            <person name="Peeters C."/>
        </authorList>
    </citation>
    <scope>NUCLEOTIDE SEQUENCE [LARGE SCALE GENOMIC DNA]</scope>
    <source>
        <strain evidence="3 4">LMG 20602</strain>
    </source>
</reference>
<protein>
    <recommendedName>
        <fullName evidence="5">Type III secretion system protein PrgH</fullName>
    </recommendedName>
</protein>
<evidence type="ECO:0000256" key="1">
    <source>
        <dbReference type="SAM" id="MobiDB-lite"/>
    </source>
</evidence>
<feature type="transmembrane region" description="Helical" evidence="2">
    <location>
        <begin position="166"/>
        <end position="183"/>
    </location>
</feature>
<gene>
    <name evidence="3" type="ORF">PCA20602_01596</name>
</gene>
<keyword evidence="4" id="KW-1185">Reference proteome</keyword>
<keyword evidence="2" id="KW-0812">Transmembrane</keyword>
<dbReference type="InterPro" id="IPR013387">
    <property type="entry name" value="T3SS_PrgH/EprH"/>
</dbReference>
<dbReference type="NCBIfam" id="TIGR02554">
    <property type="entry name" value="PrgH"/>
    <property type="match status" value="1"/>
</dbReference>
<evidence type="ECO:0000313" key="4">
    <source>
        <dbReference type="Proteomes" id="UP000366065"/>
    </source>
</evidence>
<dbReference type="Gene3D" id="3.30.70.1770">
    <property type="match status" value="1"/>
</dbReference>
<dbReference type="Pfam" id="PF09480">
    <property type="entry name" value="PrgH"/>
    <property type="match status" value="1"/>
</dbReference>
<proteinExistence type="predicted"/>
<dbReference type="EMBL" id="CABPRV010000003">
    <property type="protein sequence ID" value="VVD90458.1"/>
    <property type="molecule type" value="Genomic_DNA"/>
</dbReference>
<evidence type="ECO:0008006" key="5">
    <source>
        <dbReference type="Google" id="ProtNLM"/>
    </source>
</evidence>
<comment type="caution">
    <text evidence="3">The sequence shown here is derived from an EMBL/GenBank/DDBJ whole genome shotgun (WGS) entry which is preliminary data.</text>
</comment>
<organism evidence="3 4">
    <name type="scientific">Pandoraea capi</name>
    <dbReference type="NCBI Taxonomy" id="2508286"/>
    <lineage>
        <taxon>Bacteria</taxon>
        <taxon>Pseudomonadati</taxon>
        <taxon>Pseudomonadota</taxon>
        <taxon>Betaproteobacteria</taxon>
        <taxon>Burkholderiales</taxon>
        <taxon>Burkholderiaceae</taxon>
        <taxon>Pandoraea</taxon>
    </lineage>
</organism>
<feature type="region of interest" description="Disordered" evidence="1">
    <location>
        <begin position="1"/>
        <end position="24"/>
    </location>
</feature>
<sequence length="415" mass="46821">MEAPALHAREEMMEADTHPAETDSHASGAVLRLLTGPMRGCEFSLSPGITLFIVGPSDPAFDRGWQTEMPPNAIYVPMDGDGGDNFEVLVDDAGREGLFIRVLNEGAGAEVAIDATQIARMGDVRVGVKRVDDAWSDDVQRSLCADARLDDTIHPAARQRRRWTRALVSCAALLLLIGGVYYYRQSEPQRQAQGVSEYLESLGGRATVLPGNDGRIYVLTEDREERNALSRALGADVVKRERLELMALDEENARITQWIDASRTDVLYFKLSLEDPATPELWINRRQSGISETEMTRFRAALLEKIPYARRVSITLHDENEASGEAEDALKRQMVPFLRTDTPEGVTFHISSELDDVQLRRLYGFMQTFEKRWGKRLVHFNIDLKDDWTAQQSYAYGSASYVKEGPHQWRFINRQ</sequence>
<dbReference type="Proteomes" id="UP000366065">
    <property type="component" value="Unassembled WGS sequence"/>
</dbReference>
<evidence type="ECO:0000313" key="3">
    <source>
        <dbReference type="EMBL" id="VVD90458.1"/>
    </source>
</evidence>
<dbReference type="Gene3D" id="3.30.300.170">
    <property type="match status" value="1"/>
</dbReference>
<feature type="compositionally biased region" description="Basic and acidic residues" evidence="1">
    <location>
        <begin position="7"/>
        <end position="24"/>
    </location>
</feature>